<dbReference type="InterPro" id="IPR033349">
    <property type="entry name" value="ATRIP"/>
</dbReference>
<keyword evidence="4" id="KW-1185">Reference proteome</keyword>
<dbReference type="PhylomeDB" id="A0A151PBE9"/>
<sequence>MALSRSSGNKKRSGAFLYGVDPTQVLSSPSTWQGATAGVGFPPNKRYKSVDVGMAQKAEDLFGDNDDFTAADLEEIDIIASQALSQGRDSNTLPSTNVKKPEQDVRPSLMLNIIHQKSVNVRPWNDASSAEQNAKAGLVGNGTEDILVKDTFQFEVLQTQHENLKEKLKEMQDEIIFKNGEIKVLRDSMQQLESTMEEQRRSNMLLEKEKTQTLNEKEREFSKKLQSLQSQLQFKDAEMNELRTKLQNCERIKSVASSVSTVSPRKSPSRIVKSEGGSPQSGKRSFPTKESFSAEMSSKPSCSTVNSLAQTVLRKEENKIPCLETALMKQEATEKNISYTSVQRRSTQGSFLLNALMKQPVVPGSLLGLCHLLSRNAEALPGSVLQPNCLNRGSTGISGASTAYSEEETLSLSVLREAQKLATTGLNLMAMDEGSSEGNLAESEKGVFYLKCIKIPGAVHLLPLVEHYVGSCAERIMDQSLKVLVKLAENSTIELLISFHHLLNSQTLLHCMCAETPLPTVYLTIRLLAVLVHHPRLAAQLCSHSETCLLLALYMYITSRPDKSASEMHWLQLEQEAVRFLTKCMRCSSPSVLLLDTDCQCSLEVVKALIVMLHRQWVKEHFLEVLHQYDQAIPGVRAILKKSQKLNVFEEMALDELYPPETEADAPEIEAS</sequence>
<evidence type="ECO:0000313" key="3">
    <source>
        <dbReference type="EMBL" id="KYO46401.1"/>
    </source>
</evidence>
<reference evidence="3 4" key="1">
    <citation type="journal article" date="2012" name="Genome Biol.">
        <title>Sequencing three crocodilian genomes to illuminate the evolution of archosaurs and amniotes.</title>
        <authorList>
            <person name="St John J.A."/>
            <person name="Braun E.L."/>
            <person name="Isberg S.R."/>
            <person name="Miles L.G."/>
            <person name="Chong A.Y."/>
            <person name="Gongora J."/>
            <person name="Dalzell P."/>
            <person name="Moran C."/>
            <person name="Bed'hom B."/>
            <person name="Abzhanov A."/>
            <person name="Burgess S.C."/>
            <person name="Cooksey A.M."/>
            <person name="Castoe T.A."/>
            <person name="Crawford N.G."/>
            <person name="Densmore L.D."/>
            <person name="Drew J.C."/>
            <person name="Edwards S.V."/>
            <person name="Faircloth B.C."/>
            <person name="Fujita M.K."/>
            <person name="Greenwold M.J."/>
            <person name="Hoffmann F.G."/>
            <person name="Howard J.M."/>
            <person name="Iguchi T."/>
            <person name="Janes D.E."/>
            <person name="Khan S.Y."/>
            <person name="Kohno S."/>
            <person name="de Koning A.J."/>
            <person name="Lance S.L."/>
            <person name="McCarthy F.M."/>
            <person name="McCormack J.E."/>
            <person name="Merchant M.E."/>
            <person name="Peterson D.G."/>
            <person name="Pollock D.D."/>
            <person name="Pourmand N."/>
            <person name="Raney B.J."/>
            <person name="Roessler K.A."/>
            <person name="Sanford J.R."/>
            <person name="Sawyer R.H."/>
            <person name="Schmidt C.J."/>
            <person name="Triplett E.W."/>
            <person name="Tuberville T.D."/>
            <person name="Venegas-Anaya M."/>
            <person name="Howard J.T."/>
            <person name="Jarvis E.D."/>
            <person name="Guillette L.J.Jr."/>
            <person name="Glenn T.C."/>
            <person name="Green R.E."/>
            <person name="Ray D.A."/>
        </authorList>
    </citation>
    <scope>NUCLEOTIDE SEQUENCE [LARGE SCALE GENOMIC DNA]</scope>
    <source>
        <strain evidence="3">KSC_2009_1</strain>
    </source>
</reference>
<feature type="region of interest" description="Disordered" evidence="2">
    <location>
        <begin position="257"/>
        <end position="302"/>
    </location>
</feature>
<gene>
    <name evidence="3" type="primary">ATRIP</name>
    <name evidence="3" type="ORF">Y1Q_0006954</name>
</gene>
<dbReference type="GO" id="GO:0006281">
    <property type="term" value="P:DNA repair"/>
    <property type="evidence" value="ECO:0007669"/>
    <property type="project" value="TreeGrafter"/>
</dbReference>
<evidence type="ECO:0000256" key="1">
    <source>
        <dbReference type="SAM" id="Coils"/>
    </source>
</evidence>
<evidence type="ECO:0000256" key="2">
    <source>
        <dbReference type="SAM" id="MobiDB-lite"/>
    </source>
</evidence>
<proteinExistence type="predicted"/>
<dbReference type="PANTHER" id="PTHR28594:SF1">
    <property type="entry name" value="ATR-INTERACTING PROTEIN"/>
    <property type="match status" value="1"/>
</dbReference>
<evidence type="ECO:0000313" key="4">
    <source>
        <dbReference type="Proteomes" id="UP000050525"/>
    </source>
</evidence>
<dbReference type="GO" id="GO:0000077">
    <property type="term" value="P:DNA damage checkpoint signaling"/>
    <property type="evidence" value="ECO:0007669"/>
    <property type="project" value="InterPro"/>
</dbReference>
<protein>
    <submittedName>
        <fullName evidence="3">ATR-interacting protein</fullName>
    </submittedName>
</protein>
<comment type="caution">
    <text evidence="3">The sequence shown here is derived from an EMBL/GenBank/DDBJ whole genome shotgun (WGS) entry which is preliminary data.</text>
</comment>
<dbReference type="EMBL" id="AKHW03000504">
    <property type="protein sequence ID" value="KYO46401.1"/>
    <property type="molecule type" value="Genomic_DNA"/>
</dbReference>
<feature type="compositionally biased region" description="Polar residues" evidence="2">
    <location>
        <begin position="257"/>
        <end position="266"/>
    </location>
</feature>
<dbReference type="STRING" id="8496.A0A151PBE9"/>
<organism evidence="3 4">
    <name type="scientific">Alligator mississippiensis</name>
    <name type="common">American alligator</name>
    <dbReference type="NCBI Taxonomy" id="8496"/>
    <lineage>
        <taxon>Eukaryota</taxon>
        <taxon>Metazoa</taxon>
        <taxon>Chordata</taxon>
        <taxon>Craniata</taxon>
        <taxon>Vertebrata</taxon>
        <taxon>Euteleostomi</taxon>
        <taxon>Archelosauria</taxon>
        <taxon>Archosauria</taxon>
        <taxon>Crocodylia</taxon>
        <taxon>Alligatoridae</taxon>
        <taxon>Alligatorinae</taxon>
        <taxon>Alligator</taxon>
    </lineage>
</organism>
<name>A0A151PBE9_ALLMI</name>
<accession>A0A151PBE9</accession>
<dbReference type="PANTHER" id="PTHR28594">
    <property type="entry name" value="ATR-INTERACTING PROTEIN"/>
    <property type="match status" value="1"/>
</dbReference>
<dbReference type="eggNOG" id="ENOG502QQF4">
    <property type="taxonomic scope" value="Eukaryota"/>
</dbReference>
<dbReference type="AlphaFoldDB" id="A0A151PBE9"/>
<feature type="coiled-coil region" evidence="1">
    <location>
        <begin position="154"/>
        <end position="252"/>
    </location>
</feature>
<feature type="compositionally biased region" description="Polar residues" evidence="2">
    <location>
        <begin position="277"/>
        <end position="302"/>
    </location>
</feature>
<dbReference type="Proteomes" id="UP000050525">
    <property type="component" value="Unassembled WGS sequence"/>
</dbReference>
<keyword evidence="1" id="KW-0175">Coiled coil</keyword>